<dbReference type="NCBIfam" id="TIGR00031">
    <property type="entry name" value="UDP-GALP_mutase"/>
    <property type="match status" value="1"/>
</dbReference>
<keyword evidence="5" id="KW-0413">Isomerase</keyword>
<proteinExistence type="inferred from homology"/>
<dbReference type="PANTHER" id="PTHR21197">
    <property type="entry name" value="UDP-GALACTOPYRANOSE MUTASE"/>
    <property type="match status" value="1"/>
</dbReference>
<evidence type="ECO:0000256" key="4">
    <source>
        <dbReference type="ARBA" id="ARBA00022827"/>
    </source>
</evidence>
<dbReference type="SUPFAM" id="SSF51971">
    <property type="entry name" value="Nucleotide-binding domain"/>
    <property type="match status" value="1"/>
</dbReference>
<evidence type="ECO:0000256" key="2">
    <source>
        <dbReference type="ARBA" id="ARBA00009321"/>
    </source>
</evidence>
<dbReference type="GO" id="GO:0005829">
    <property type="term" value="C:cytosol"/>
    <property type="evidence" value="ECO:0007669"/>
    <property type="project" value="TreeGrafter"/>
</dbReference>
<sequence length="382" mass="42709">MSRRYDWLIVGAGFTGAVVAERLARGLDQSVLVIDRRDHVGGNAHDRRDAGGRLIHPYGPHVFHTNSARIFDYLSQFTAWRPYAHRVHGLLDGRHVPLPFNLDSIETLFPAAVAERMRQALVQRFGFGARPSIHDLRQAGDDPDLRRLGDYVFNKVFAGYTAKQWGLPVEALDTLVTARVPIAVSRDDRYFVDRHQAMPRDGYGALFERMLDHPNITVSLNTPMDQVGAGAWDRMVYCGALDDYFGRSVGALPYRSVRFDHQVVDVEDGLPVGTINYPNDFDFTRITDFRHLTGERGPTTATVTEYPMAYEAGLNDPYYPILTEASRALAGQYRAMAATLAGKVWFAGRLADFQYYNMDQAVGRALSLVEKSLAPAIARIAA</sequence>
<dbReference type="InterPro" id="IPR015899">
    <property type="entry name" value="UDP-GalPyranose_mutase_C"/>
</dbReference>
<evidence type="ECO:0000256" key="1">
    <source>
        <dbReference type="ARBA" id="ARBA00001974"/>
    </source>
</evidence>
<dbReference type="PANTHER" id="PTHR21197:SF0">
    <property type="entry name" value="UDP-GALACTOPYRANOSE MUTASE"/>
    <property type="match status" value="1"/>
</dbReference>
<dbReference type="Proteomes" id="UP000031166">
    <property type="component" value="Unassembled WGS sequence"/>
</dbReference>
<evidence type="ECO:0000313" key="8">
    <source>
        <dbReference type="Proteomes" id="UP000031166"/>
    </source>
</evidence>
<comment type="cofactor">
    <cofactor evidence="1">
        <name>FAD</name>
        <dbReference type="ChEBI" id="CHEBI:57692"/>
    </cofactor>
</comment>
<dbReference type="GO" id="GO:0008767">
    <property type="term" value="F:UDP-galactopyranose mutase activity"/>
    <property type="evidence" value="ECO:0007669"/>
    <property type="project" value="InterPro"/>
</dbReference>
<dbReference type="InterPro" id="IPR004379">
    <property type="entry name" value="UDP-GALP_mutase"/>
</dbReference>
<evidence type="ECO:0000256" key="3">
    <source>
        <dbReference type="ARBA" id="ARBA00022630"/>
    </source>
</evidence>
<name>A0A0B4CCF4_9CAUL</name>
<dbReference type="EMBL" id="JWSY01000009">
    <property type="protein sequence ID" value="KIC58954.1"/>
    <property type="molecule type" value="Genomic_DNA"/>
</dbReference>
<keyword evidence="4" id="KW-0274">FAD</keyword>
<dbReference type="STRING" id="172043.RM53_07115"/>
<comment type="similarity">
    <text evidence="2">Belongs to the UDP-galactopyranose/dTDP-fucopyranose mutase family.</text>
</comment>
<feature type="domain" description="UDP-galactopyranose mutase C-terminal" evidence="6">
    <location>
        <begin position="155"/>
        <end position="355"/>
    </location>
</feature>
<dbReference type="AlphaFoldDB" id="A0A0B4CCF4"/>
<reference evidence="7 8" key="1">
    <citation type="submission" date="2014-12" db="EMBL/GenBank/DDBJ databases">
        <title>Genome sequencing of Brevundimonas nasdae TPW30.</title>
        <authorList>
            <person name="Tan P.W."/>
            <person name="Chan K.-G."/>
        </authorList>
    </citation>
    <scope>NUCLEOTIDE SEQUENCE [LARGE SCALE GENOMIC DNA]</scope>
    <source>
        <strain evidence="7 8">TPW30</strain>
    </source>
</reference>
<dbReference type="Pfam" id="PF03275">
    <property type="entry name" value="GLF"/>
    <property type="match status" value="1"/>
</dbReference>
<dbReference type="Gene3D" id="3.40.50.720">
    <property type="entry name" value="NAD(P)-binding Rossmann-like Domain"/>
    <property type="match status" value="3"/>
</dbReference>
<accession>A0A0B4CCF4</accession>
<evidence type="ECO:0000256" key="5">
    <source>
        <dbReference type="ARBA" id="ARBA00023235"/>
    </source>
</evidence>
<organism evidence="7 8">
    <name type="scientific">Brevundimonas nasdae</name>
    <dbReference type="NCBI Taxonomy" id="172043"/>
    <lineage>
        <taxon>Bacteria</taxon>
        <taxon>Pseudomonadati</taxon>
        <taxon>Pseudomonadota</taxon>
        <taxon>Alphaproteobacteria</taxon>
        <taxon>Caulobacterales</taxon>
        <taxon>Caulobacteraceae</taxon>
        <taxon>Brevundimonas</taxon>
    </lineage>
</organism>
<evidence type="ECO:0000313" key="7">
    <source>
        <dbReference type="EMBL" id="KIC58954.1"/>
    </source>
</evidence>
<keyword evidence="3" id="KW-0285">Flavoprotein</keyword>
<evidence type="ECO:0000259" key="6">
    <source>
        <dbReference type="Pfam" id="PF03275"/>
    </source>
</evidence>
<gene>
    <name evidence="7" type="ORF">RM53_07115</name>
</gene>
<dbReference type="SUPFAM" id="SSF54373">
    <property type="entry name" value="FAD-linked reductases, C-terminal domain"/>
    <property type="match status" value="1"/>
</dbReference>
<dbReference type="Pfam" id="PF13450">
    <property type="entry name" value="NAD_binding_8"/>
    <property type="match status" value="1"/>
</dbReference>
<dbReference type="RefSeq" id="WP_039245496.1">
    <property type="nucleotide sequence ID" value="NZ_JWSY01000009.1"/>
</dbReference>
<dbReference type="GO" id="GO:0050660">
    <property type="term" value="F:flavin adenine dinucleotide binding"/>
    <property type="evidence" value="ECO:0007669"/>
    <property type="project" value="TreeGrafter"/>
</dbReference>
<comment type="caution">
    <text evidence="7">The sequence shown here is derived from an EMBL/GenBank/DDBJ whole genome shotgun (WGS) entry which is preliminary data.</text>
</comment>
<protein>
    <submittedName>
        <fullName evidence="7">UDP-galactopyranose mutase</fullName>
    </submittedName>
</protein>